<protein>
    <recommendedName>
        <fullName evidence="4">Type II secretion system protein GspH</fullName>
    </recommendedName>
</protein>
<keyword evidence="1" id="KW-0812">Transmembrane</keyword>
<dbReference type="AlphaFoldDB" id="A0A1G1ZFV3"/>
<dbReference type="STRING" id="1798404.A3B92_01480"/>
<keyword evidence="1" id="KW-1133">Transmembrane helix</keyword>
<accession>A0A1G1ZFV3</accession>
<feature type="transmembrane region" description="Helical" evidence="1">
    <location>
        <begin position="6"/>
        <end position="30"/>
    </location>
</feature>
<evidence type="ECO:0000313" key="3">
    <source>
        <dbReference type="Proteomes" id="UP000177960"/>
    </source>
</evidence>
<organism evidence="2 3">
    <name type="scientific">Candidatus Harrisonbacteria bacterium RIFCSPHIGHO2_02_FULL_42_16</name>
    <dbReference type="NCBI Taxonomy" id="1798404"/>
    <lineage>
        <taxon>Bacteria</taxon>
        <taxon>Candidatus Harrisoniibacteriota</taxon>
    </lineage>
</organism>
<proteinExistence type="predicted"/>
<dbReference type="InterPro" id="IPR012902">
    <property type="entry name" value="N_methyl_site"/>
</dbReference>
<keyword evidence="1" id="KW-0472">Membrane</keyword>
<evidence type="ECO:0000313" key="2">
    <source>
        <dbReference type="EMBL" id="OGY63443.1"/>
    </source>
</evidence>
<gene>
    <name evidence="2" type="ORF">A3B92_01480</name>
</gene>
<reference evidence="2 3" key="1">
    <citation type="journal article" date="2016" name="Nat. Commun.">
        <title>Thousands of microbial genomes shed light on interconnected biogeochemical processes in an aquifer system.</title>
        <authorList>
            <person name="Anantharaman K."/>
            <person name="Brown C.T."/>
            <person name="Hug L.A."/>
            <person name="Sharon I."/>
            <person name="Castelle C.J."/>
            <person name="Probst A.J."/>
            <person name="Thomas B.C."/>
            <person name="Singh A."/>
            <person name="Wilkins M.J."/>
            <person name="Karaoz U."/>
            <person name="Brodie E.L."/>
            <person name="Williams K.H."/>
            <person name="Hubbard S.S."/>
            <person name="Banfield J.F."/>
        </authorList>
    </citation>
    <scope>NUCLEOTIDE SEQUENCE [LARGE SCALE GENOMIC DNA]</scope>
</reference>
<dbReference type="EMBL" id="MHJG01000022">
    <property type="protein sequence ID" value="OGY63443.1"/>
    <property type="molecule type" value="Genomic_DNA"/>
</dbReference>
<name>A0A1G1ZFV3_9BACT</name>
<evidence type="ECO:0000256" key="1">
    <source>
        <dbReference type="SAM" id="Phobius"/>
    </source>
</evidence>
<evidence type="ECO:0008006" key="4">
    <source>
        <dbReference type="Google" id="ProtNLM"/>
    </source>
</evidence>
<sequence length="188" mass="21051">MNRGENGYTLIEMMVIVSILSMLTTILIVYNRTGERQIIVFKEQAKIINTILRAKSLAISTYAEGDTPCAYGIHFGKDLTGEWEYRIFKDLDSSGSNDNCGTADNKYDPDSEHAVEENFFAEKLDKALEFSELEFTNEFIDIVFIPPEPIVKITPPPAENEVTLTIKTPDGKVSKTIKVNSFGQITAE</sequence>
<comment type="caution">
    <text evidence="2">The sequence shown here is derived from an EMBL/GenBank/DDBJ whole genome shotgun (WGS) entry which is preliminary data.</text>
</comment>
<dbReference type="Pfam" id="PF07963">
    <property type="entry name" value="N_methyl"/>
    <property type="match status" value="1"/>
</dbReference>
<dbReference type="Proteomes" id="UP000177960">
    <property type="component" value="Unassembled WGS sequence"/>
</dbReference>